<dbReference type="InterPro" id="IPR006612">
    <property type="entry name" value="THAP_Znf"/>
</dbReference>
<dbReference type="PANTHER" id="PTHR46600">
    <property type="entry name" value="THAP DOMAIN-CONTAINING"/>
    <property type="match status" value="1"/>
</dbReference>
<gene>
    <name evidence="8" type="ORF">PMACD_LOCUS5381</name>
</gene>
<protein>
    <recommendedName>
        <fullName evidence="7">THAP-type domain-containing protein</fullName>
    </recommendedName>
</protein>
<comment type="caution">
    <text evidence="8">The sequence shown here is derived from an EMBL/GenBank/DDBJ whole genome shotgun (WGS) entry which is preliminary data.</text>
</comment>
<dbReference type="SUPFAM" id="SSF57716">
    <property type="entry name" value="Glucocorticoid receptor-like (DNA-binding domain)"/>
    <property type="match status" value="1"/>
</dbReference>
<sequence>MPKCCVRNCKNITSRRLKKDGISYFRFPRNPIRRGEWTSIISQQRREDFFKPNNSSVVCTEHFLEEDVYVTSKGIKRLCKTAVPNIVDMTPQDLKIETFKNDENSVDNDGSLQSPSDEIFNNEEMECEISKNNENSVDNDGSLQEPSDEIFNQIKKECVTVPQQEETTIDFESDKSLDIPKTQKNSRLREKNKIIISQQKKLAVQDKTIATQKRLIAKQVKVINRLKANIEDLELKNDKLTKRNEFLRGSLQRLREKVLNENE</sequence>
<keyword evidence="3" id="KW-0862">Zinc</keyword>
<dbReference type="PROSITE" id="PS50950">
    <property type="entry name" value="ZF_THAP"/>
    <property type="match status" value="1"/>
</dbReference>
<evidence type="ECO:0000256" key="4">
    <source>
        <dbReference type="ARBA" id="ARBA00023125"/>
    </source>
</evidence>
<organism evidence="8 9">
    <name type="scientific">Pieris macdunnoughi</name>
    <dbReference type="NCBI Taxonomy" id="345717"/>
    <lineage>
        <taxon>Eukaryota</taxon>
        <taxon>Metazoa</taxon>
        <taxon>Ecdysozoa</taxon>
        <taxon>Arthropoda</taxon>
        <taxon>Hexapoda</taxon>
        <taxon>Insecta</taxon>
        <taxon>Pterygota</taxon>
        <taxon>Neoptera</taxon>
        <taxon>Endopterygota</taxon>
        <taxon>Lepidoptera</taxon>
        <taxon>Glossata</taxon>
        <taxon>Ditrysia</taxon>
        <taxon>Papilionoidea</taxon>
        <taxon>Pieridae</taxon>
        <taxon>Pierinae</taxon>
        <taxon>Pieris</taxon>
    </lineage>
</organism>
<keyword evidence="1" id="KW-0479">Metal-binding</keyword>
<dbReference type="EMBL" id="CAJOBZ010000010">
    <property type="protein sequence ID" value="CAF4831722.1"/>
    <property type="molecule type" value="Genomic_DNA"/>
</dbReference>
<keyword evidence="9" id="KW-1185">Reference proteome</keyword>
<proteinExistence type="predicted"/>
<evidence type="ECO:0000259" key="7">
    <source>
        <dbReference type="PROSITE" id="PS50950"/>
    </source>
</evidence>
<evidence type="ECO:0000256" key="1">
    <source>
        <dbReference type="ARBA" id="ARBA00022723"/>
    </source>
</evidence>
<dbReference type="InterPro" id="IPR038441">
    <property type="entry name" value="THAP_Znf_sf"/>
</dbReference>
<evidence type="ECO:0000256" key="3">
    <source>
        <dbReference type="ARBA" id="ARBA00022833"/>
    </source>
</evidence>
<evidence type="ECO:0000313" key="8">
    <source>
        <dbReference type="EMBL" id="CAF4831722.1"/>
    </source>
</evidence>
<reference evidence="8" key="1">
    <citation type="submission" date="2021-02" db="EMBL/GenBank/DDBJ databases">
        <authorList>
            <person name="Steward A R."/>
        </authorList>
    </citation>
    <scope>NUCLEOTIDE SEQUENCE</scope>
</reference>
<keyword evidence="4 5" id="KW-0238">DNA-binding</keyword>
<evidence type="ECO:0000256" key="6">
    <source>
        <dbReference type="SAM" id="Coils"/>
    </source>
</evidence>
<accession>A0A821QTW4</accession>
<dbReference type="GO" id="GO:0008270">
    <property type="term" value="F:zinc ion binding"/>
    <property type="evidence" value="ECO:0007669"/>
    <property type="project" value="UniProtKB-KW"/>
</dbReference>
<evidence type="ECO:0000313" key="9">
    <source>
        <dbReference type="Proteomes" id="UP000663880"/>
    </source>
</evidence>
<dbReference type="Pfam" id="PF05485">
    <property type="entry name" value="THAP"/>
    <property type="match status" value="1"/>
</dbReference>
<dbReference type="InterPro" id="IPR026516">
    <property type="entry name" value="THAP1/10"/>
</dbReference>
<name>A0A821QTW4_9NEOP</name>
<feature type="coiled-coil region" evidence="6">
    <location>
        <begin position="216"/>
        <end position="257"/>
    </location>
</feature>
<dbReference type="PANTHER" id="PTHR46600:SF11">
    <property type="entry name" value="THAP DOMAIN-CONTAINING PROTEIN 10"/>
    <property type="match status" value="1"/>
</dbReference>
<evidence type="ECO:0000256" key="2">
    <source>
        <dbReference type="ARBA" id="ARBA00022771"/>
    </source>
</evidence>
<dbReference type="GO" id="GO:0043565">
    <property type="term" value="F:sequence-specific DNA binding"/>
    <property type="evidence" value="ECO:0007669"/>
    <property type="project" value="InterPro"/>
</dbReference>
<feature type="domain" description="THAP-type" evidence="7">
    <location>
        <begin position="1"/>
        <end position="87"/>
    </location>
</feature>
<dbReference type="Gene3D" id="6.20.210.20">
    <property type="entry name" value="THAP domain"/>
    <property type="match status" value="1"/>
</dbReference>
<dbReference type="SMART" id="SM00980">
    <property type="entry name" value="THAP"/>
    <property type="match status" value="1"/>
</dbReference>
<dbReference type="OrthoDB" id="7312725at2759"/>
<keyword evidence="6" id="KW-0175">Coiled coil</keyword>
<dbReference type="Proteomes" id="UP000663880">
    <property type="component" value="Unassembled WGS sequence"/>
</dbReference>
<evidence type="ECO:0000256" key="5">
    <source>
        <dbReference type="PROSITE-ProRule" id="PRU00309"/>
    </source>
</evidence>
<dbReference type="AlphaFoldDB" id="A0A821QTW4"/>
<dbReference type="SMART" id="SM00692">
    <property type="entry name" value="DM3"/>
    <property type="match status" value="1"/>
</dbReference>
<keyword evidence="2 5" id="KW-0863">Zinc-finger</keyword>